<sequence>MALATIVIPTFNQAAYLPACVDRCLFQTHEELELIIVDGGSDDGTKDFLDALPGHIGGAYAEPVVRMDASGNVVRERVLTYPQNRRVEIVRFEHDIGPTRTYNEGLARARGEYCTYVPGDDLPYPHMIEELAEALERTGADFAYADQDVVEDDGRVYRRMTFPEFDFKACLADWYHLGVCRLYRARLHETVGLMDEAFGSANDYDHYLRFAMAGARFVHVPRVLYGVRRHGPARPTGQHTPSRYANLLAESCRLAQRARDFLREKEAGRP</sequence>
<dbReference type="PANTHER" id="PTHR43685:SF11">
    <property type="entry name" value="GLYCOSYLTRANSFERASE TAGX-RELATED"/>
    <property type="match status" value="1"/>
</dbReference>
<dbReference type="Pfam" id="PF00535">
    <property type="entry name" value="Glycos_transf_2"/>
    <property type="match status" value="2"/>
</dbReference>
<dbReference type="PANTHER" id="PTHR43685">
    <property type="entry name" value="GLYCOSYLTRANSFERASE"/>
    <property type="match status" value="1"/>
</dbReference>
<dbReference type="SUPFAM" id="SSF53448">
    <property type="entry name" value="Nucleotide-diphospho-sugar transferases"/>
    <property type="match status" value="1"/>
</dbReference>
<dbReference type="EMBL" id="CP026538">
    <property type="protein sequence ID" value="QAZ68330.1"/>
    <property type="molecule type" value="Genomic_DNA"/>
</dbReference>
<dbReference type="OrthoDB" id="5379872at2"/>
<reference evidence="2 3" key="1">
    <citation type="submission" date="2018-02" db="EMBL/GenBank/DDBJ databases">
        <title>Genome sequence of Desulfovibrio carbinolicus DSM 3852.</title>
        <authorList>
            <person name="Wilbanks E."/>
            <person name="Skennerton C.T."/>
            <person name="Orphan V.J."/>
        </authorList>
    </citation>
    <scope>NUCLEOTIDE SEQUENCE [LARGE SCALE GENOMIC DNA]</scope>
    <source>
        <strain evidence="2 3">DSM 3852</strain>
    </source>
</reference>
<dbReference type="InterPro" id="IPR050834">
    <property type="entry name" value="Glycosyltransf_2"/>
</dbReference>
<name>A0A4P6HQA8_9BACT</name>
<proteinExistence type="predicted"/>
<keyword evidence="3" id="KW-1185">Reference proteome</keyword>
<dbReference type="RefSeq" id="WP_129353722.1">
    <property type="nucleotide sequence ID" value="NZ_CP026538.1"/>
</dbReference>
<protein>
    <submittedName>
        <fullName evidence="2">Glycosyl transferase</fullName>
    </submittedName>
</protein>
<evidence type="ECO:0000313" key="3">
    <source>
        <dbReference type="Proteomes" id="UP000293296"/>
    </source>
</evidence>
<dbReference type="Gene3D" id="3.90.550.10">
    <property type="entry name" value="Spore Coat Polysaccharide Biosynthesis Protein SpsA, Chain A"/>
    <property type="match status" value="1"/>
</dbReference>
<keyword evidence="2" id="KW-0808">Transferase</keyword>
<dbReference type="Proteomes" id="UP000293296">
    <property type="component" value="Chromosome"/>
</dbReference>
<evidence type="ECO:0000259" key="1">
    <source>
        <dbReference type="Pfam" id="PF00535"/>
    </source>
</evidence>
<dbReference type="InterPro" id="IPR001173">
    <property type="entry name" value="Glyco_trans_2-like"/>
</dbReference>
<dbReference type="KEGG" id="dcb:C3Y92_14300"/>
<dbReference type="GO" id="GO:0016740">
    <property type="term" value="F:transferase activity"/>
    <property type="evidence" value="ECO:0007669"/>
    <property type="project" value="UniProtKB-KW"/>
</dbReference>
<dbReference type="InterPro" id="IPR029044">
    <property type="entry name" value="Nucleotide-diphossugar_trans"/>
</dbReference>
<feature type="domain" description="Glycosyltransferase 2-like" evidence="1">
    <location>
        <begin position="5"/>
        <end position="52"/>
    </location>
</feature>
<gene>
    <name evidence="2" type="ORF">C3Y92_14300</name>
</gene>
<dbReference type="AlphaFoldDB" id="A0A4P6HQA8"/>
<organism evidence="2 3">
    <name type="scientific">Solidesulfovibrio carbinolicus</name>
    <dbReference type="NCBI Taxonomy" id="296842"/>
    <lineage>
        <taxon>Bacteria</taxon>
        <taxon>Pseudomonadati</taxon>
        <taxon>Thermodesulfobacteriota</taxon>
        <taxon>Desulfovibrionia</taxon>
        <taxon>Desulfovibrionales</taxon>
        <taxon>Desulfovibrionaceae</taxon>
        <taxon>Solidesulfovibrio</taxon>
    </lineage>
</organism>
<feature type="domain" description="Glycosyltransferase 2-like" evidence="1">
    <location>
        <begin position="80"/>
        <end position="184"/>
    </location>
</feature>
<evidence type="ECO:0000313" key="2">
    <source>
        <dbReference type="EMBL" id="QAZ68330.1"/>
    </source>
</evidence>
<accession>A0A4P6HQA8</accession>